<dbReference type="OrthoDB" id="9477at2"/>
<comment type="caution">
    <text evidence="1">The sequence shown here is derived from an EMBL/GenBank/DDBJ whole genome shotgun (WGS) entry which is preliminary data.</text>
</comment>
<dbReference type="Gene3D" id="3.90.550.10">
    <property type="entry name" value="Spore Coat Polysaccharide Biosynthesis Protein SpsA, Chain A"/>
    <property type="match status" value="1"/>
</dbReference>
<organism evidence="1 2">
    <name type="scientific">Thermoanaerobaculum aquaticum</name>
    <dbReference type="NCBI Taxonomy" id="1312852"/>
    <lineage>
        <taxon>Bacteria</taxon>
        <taxon>Pseudomonadati</taxon>
        <taxon>Acidobacteriota</taxon>
        <taxon>Thermoanaerobaculia</taxon>
        <taxon>Thermoanaerobaculales</taxon>
        <taxon>Thermoanaerobaculaceae</taxon>
        <taxon>Thermoanaerobaculum</taxon>
    </lineage>
</organism>
<gene>
    <name evidence="1" type="ORF">EG19_08740</name>
</gene>
<dbReference type="InterPro" id="IPR029044">
    <property type="entry name" value="Nucleotide-diphossugar_trans"/>
</dbReference>
<evidence type="ECO:0000313" key="1">
    <source>
        <dbReference type="EMBL" id="KDA52914.1"/>
    </source>
</evidence>
<dbReference type="STRING" id="1312852.EG19_08740"/>
<reference evidence="1 2" key="1">
    <citation type="submission" date="2014-04" db="EMBL/GenBank/DDBJ databases">
        <title>The Genome Sequence of Thermoanaerobaculum aquaticum MP-01, The First Cultivated Group 23 Acidobacterium.</title>
        <authorList>
            <person name="Stamps B.W."/>
            <person name="Losey N.A."/>
            <person name="Lawson P.A."/>
            <person name="Stevenson B.S."/>
        </authorList>
    </citation>
    <scope>NUCLEOTIDE SEQUENCE [LARGE SCALE GENOMIC DNA]</scope>
    <source>
        <strain evidence="1 2">MP-01</strain>
    </source>
</reference>
<dbReference type="Proteomes" id="UP000027284">
    <property type="component" value="Unassembled WGS sequence"/>
</dbReference>
<dbReference type="SUPFAM" id="SSF53448">
    <property type="entry name" value="Nucleotide-diphospho-sugar transferases"/>
    <property type="match status" value="1"/>
</dbReference>
<dbReference type="RefSeq" id="WP_038050475.1">
    <property type="nucleotide sequence ID" value="NZ_JMFG01000038.1"/>
</dbReference>
<accession>A0A062XU93</accession>
<evidence type="ECO:0000313" key="2">
    <source>
        <dbReference type="Proteomes" id="UP000027284"/>
    </source>
</evidence>
<evidence type="ECO:0008006" key="3">
    <source>
        <dbReference type="Google" id="ProtNLM"/>
    </source>
</evidence>
<sequence>MSDFHQRGPITTLPRLVSRDLAAREQELAVFAQTTPLVLVIPCLISELEQPALAGILAELNHAPYVDTLLISLDRADAEGFARALDYFGHLTCRTVVLWNDAEEIQELVGEIEAGIGRLAPRGKGRAVWMALGYLIAEGRARAVAFHDADVLDYSRSLLANLVTPVLHPLLPFDFAKAYYARFSNQLHGRVTRLLVRPLLQALGDVVGRHPYLSYLAAFRYPLSGELCFTTDLARGVRIPGDWGLEIGLLFEILRHRSPRRICQVDVADRFDHKHQELSPNDASAGLHRMAVDIVKHLLRTFSAAGVVLNEGAFKSMRVAYQRYAEDAVADSFAVATFNGLAFDRHAEEEAVETFSRALAEGCEQFVADPLGTPPLPNWERVLSALPNLGSRLVQSVQKLGGILEPKGSSRA</sequence>
<protein>
    <recommendedName>
        <fullName evidence="3">Glycosyl transferase</fullName>
    </recommendedName>
</protein>
<dbReference type="AlphaFoldDB" id="A0A062XU93"/>
<keyword evidence="2" id="KW-1185">Reference proteome</keyword>
<dbReference type="EMBL" id="JMFG01000038">
    <property type="protein sequence ID" value="KDA52914.1"/>
    <property type="molecule type" value="Genomic_DNA"/>
</dbReference>
<name>A0A062XU93_9BACT</name>
<proteinExistence type="predicted"/>